<proteinExistence type="predicted"/>
<feature type="non-terminal residue" evidence="1">
    <location>
        <position position="77"/>
    </location>
</feature>
<dbReference type="RefSeq" id="WP_395578020.1">
    <property type="nucleotide sequence ID" value="NZ_JAVCQK010000761.1"/>
</dbReference>
<keyword evidence="2" id="KW-1185">Reference proteome</keyword>
<evidence type="ECO:0000313" key="2">
    <source>
        <dbReference type="Proteomes" id="UP001610657"/>
    </source>
</evidence>
<organism evidence="1 2">
    <name type="scientific">Pseudomonas syringae pv. tagetis</name>
    <dbReference type="NCBI Taxonomy" id="129140"/>
    <lineage>
        <taxon>Bacteria</taxon>
        <taxon>Pseudomonadati</taxon>
        <taxon>Pseudomonadota</taxon>
        <taxon>Gammaproteobacteria</taxon>
        <taxon>Pseudomonadales</taxon>
        <taxon>Pseudomonadaceae</taxon>
        <taxon>Pseudomonas</taxon>
    </lineage>
</organism>
<name>A0ABW7NWT8_9PSED</name>
<dbReference type="Proteomes" id="UP001610657">
    <property type="component" value="Unassembled WGS sequence"/>
</dbReference>
<dbReference type="SUPFAM" id="SSF52402">
    <property type="entry name" value="Adenine nucleotide alpha hydrolases-like"/>
    <property type="match status" value="1"/>
</dbReference>
<dbReference type="EMBL" id="JAVCQK010000761">
    <property type="protein sequence ID" value="MFH7519352.1"/>
    <property type="molecule type" value="Genomic_DNA"/>
</dbReference>
<accession>A0ABW7NWT8</accession>
<dbReference type="InterPro" id="IPR014729">
    <property type="entry name" value="Rossmann-like_a/b/a_fold"/>
</dbReference>
<dbReference type="Gene3D" id="3.40.50.620">
    <property type="entry name" value="HUPs"/>
    <property type="match status" value="1"/>
</dbReference>
<sequence length="77" mass="8231">SDQSVSAARWAQREAGLRGEPLTLVTAYSIPAYWGYGADASGAVLDDSRLREGVQALLEEVAGKLDADGVRPELRVE</sequence>
<evidence type="ECO:0000313" key="1">
    <source>
        <dbReference type="EMBL" id="MFH7519352.1"/>
    </source>
</evidence>
<gene>
    <name evidence="1" type="ORF">RA271_30205</name>
</gene>
<comment type="caution">
    <text evidence="1">The sequence shown here is derived from an EMBL/GenBank/DDBJ whole genome shotgun (WGS) entry which is preliminary data.</text>
</comment>
<reference evidence="1 2" key="1">
    <citation type="submission" date="2023-08" db="EMBL/GenBank/DDBJ databases">
        <title>Genomic and mutational analysis of Pseudomonas syringae pv. tagetis EB037 pathogenicity on sunflower.</title>
        <authorList>
            <person name="Maul J.E."/>
        </authorList>
    </citation>
    <scope>NUCLEOTIDE SEQUENCE [LARGE SCALE GENOMIC DNA]</scope>
    <source>
        <strain evidence="1 2">EB037_T1</strain>
    </source>
</reference>
<evidence type="ECO:0008006" key="3">
    <source>
        <dbReference type="Google" id="ProtNLM"/>
    </source>
</evidence>
<feature type="non-terminal residue" evidence="1">
    <location>
        <position position="1"/>
    </location>
</feature>
<protein>
    <recommendedName>
        <fullName evidence="3">Cobaltochelatase subunit CobN</fullName>
    </recommendedName>
</protein>